<reference evidence="14 15" key="1">
    <citation type="submission" date="2017-03" db="EMBL/GenBank/DDBJ databases">
        <authorList>
            <person name="Afonso C.L."/>
            <person name="Miller P.J."/>
            <person name="Scott M.A."/>
            <person name="Spackman E."/>
            <person name="Goraichik I."/>
            <person name="Dimitrov K.M."/>
            <person name="Suarez D.L."/>
            <person name="Swayne D.E."/>
        </authorList>
    </citation>
    <scope>NUCLEOTIDE SEQUENCE [LARGE SCALE GENOMIC DNA]</scope>
    <source>
        <strain evidence="14">PRJEB14757</strain>
    </source>
</reference>
<proteinExistence type="predicted"/>
<dbReference type="STRING" id="1246637.MTBBW1_2140005"/>
<evidence type="ECO:0000256" key="11">
    <source>
        <dbReference type="ARBA" id="ARBA00023136"/>
    </source>
</evidence>
<dbReference type="EC" id="2.7.13.3" evidence="3"/>
<comment type="subcellular location">
    <subcellularLocation>
        <location evidence="2">Cell membrane</location>
        <topology evidence="2">Multi-pass membrane protein</topology>
    </subcellularLocation>
</comment>
<evidence type="ECO:0000259" key="13">
    <source>
        <dbReference type="PROSITE" id="PS50885"/>
    </source>
</evidence>
<evidence type="ECO:0000313" key="14">
    <source>
        <dbReference type="EMBL" id="SLM30210.1"/>
    </source>
</evidence>
<sequence length="414" mass="46459">MKLITKLIIMLAATIIFSIFLSVFTVYRIAKNELVQSTEVVLKETSKMIEAQIEQRIRSIKKRVEGWAEVSLVKDALKNPHDTRLINNLNSAFLEIVKSDAILQTFNLLDCSAACVASSIPERIGLKEMQEVVSKKSDFIKAMNGESNIMGAFMAISSGRPVLSIAVPVFIDGKVKGVLRPIVDIAWFNSEMLEPLTADSRCKAIVYHPELNLDVYKGHNFTLVIKKGYIKPDIPYLPEMSQSISGIIRYKKTDNNSIIAAYKWVEEPKWLIVVEQSMSDVLRPIIDIKYSAIKIAILLFIMSIFAASAAIRPILADIHNCIDMARYIQKGDMDKRVILSCKGDIGELAKSLNDMADGIKERDATIKASELRYKAIFDSAVEGIFQTKKMGSLSLQTLHLQIFLGYHLYKNFSL</sequence>
<organism evidence="14 15">
    <name type="scientific">Desulfamplus magnetovallimortis</name>
    <dbReference type="NCBI Taxonomy" id="1246637"/>
    <lineage>
        <taxon>Bacteria</taxon>
        <taxon>Pseudomonadati</taxon>
        <taxon>Thermodesulfobacteriota</taxon>
        <taxon>Desulfobacteria</taxon>
        <taxon>Desulfobacterales</taxon>
        <taxon>Desulfobacteraceae</taxon>
        <taxon>Desulfamplus</taxon>
    </lineage>
</organism>
<keyword evidence="9" id="KW-0067">ATP-binding</keyword>
<dbReference type="GO" id="GO:0000160">
    <property type="term" value="P:phosphorelay signal transduction system"/>
    <property type="evidence" value="ECO:0007669"/>
    <property type="project" value="UniProtKB-KW"/>
</dbReference>
<dbReference type="Gene3D" id="6.10.340.10">
    <property type="match status" value="1"/>
</dbReference>
<keyword evidence="10" id="KW-0902">Two-component regulatory system</keyword>
<dbReference type="GO" id="GO:0005886">
    <property type="term" value="C:plasma membrane"/>
    <property type="evidence" value="ECO:0007669"/>
    <property type="project" value="UniProtKB-SubCell"/>
</dbReference>
<dbReference type="PROSITE" id="PS50885">
    <property type="entry name" value="HAMP"/>
    <property type="match status" value="1"/>
</dbReference>
<dbReference type="AlphaFoldDB" id="A0A1W1HCK6"/>
<evidence type="ECO:0000256" key="8">
    <source>
        <dbReference type="ARBA" id="ARBA00022777"/>
    </source>
</evidence>
<dbReference type="SMART" id="SM00304">
    <property type="entry name" value="HAMP"/>
    <property type="match status" value="1"/>
</dbReference>
<evidence type="ECO:0000256" key="6">
    <source>
        <dbReference type="ARBA" id="ARBA00022679"/>
    </source>
</evidence>
<comment type="catalytic activity">
    <reaction evidence="1">
        <text>ATP + protein L-histidine = ADP + protein N-phospho-L-histidine.</text>
        <dbReference type="EC" id="2.7.13.3"/>
    </reaction>
</comment>
<keyword evidence="6" id="KW-0808">Transferase</keyword>
<protein>
    <recommendedName>
        <fullName evidence="3">histidine kinase</fullName>
        <ecNumber evidence="3">2.7.13.3</ecNumber>
    </recommendedName>
</protein>
<dbReference type="EMBL" id="FWEV01000129">
    <property type="protein sequence ID" value="SLM30210.1"/>
    <property type="molecule type" value="Genomic_DNA"/>
</dbReference>
<feature type="transmembrane region" description="Helical" evidence="12">
    <location>
        <begin position="7"/>
        <end position="27"/>
    </location>
</feature>
<dbReference type="InterPro" id="IPR003660">
    <property type="entry name" value="HAMP_dom"/>
</dbReference>
<gene>
    <name evidence="14" type="ORF">MTBBW1_2140005</name>
</gene>
<dbReference type="PANTHER" id="PTHR45528:SF1">
    <property type="entry name" value="SENSOR HISTIDINE KINASE CPXA"/>
    <property type="match status" value="1"/>
</dbReference>
<accession>A0A1W1HCK6</accession>
<dbReference type="Gene3D" id="3.30.450.20">
    <property type="entry name" value="PAS domain"/>
    <property type="match status" value="1"/>
</dbReference>
<evidence type="ECO:0000256" key="4">
    <source>
        <dbReference type="ARBA" id="ARBA00022475"/>
    </source>
</evidence>
<dbReference type="GO" id="GO:0005524">
    <property type="term" value="F:ATP binding"/>
    <property type="evidence" value="ECO:0007669"/>
    <property type="project" value="UniProtKB-KW"/>
</dbReference>
<keyword evidence="15" id="KW-1185">Reference proteome</keyword>
<name>A0A1W1HCK6_9BACT</name>
<dbReference type="Proteomes" id="UP000191931">
    <property type="component" value="Unassembled WGS sequence"/>
</dbReference>
<evidence type="ECO:0000256" key="9">
    <source>
        <dbReference type="ARBA" id="ARBA00022840"/>
    </source>
</evidence>
<dbReference type="CDD" id="cd18774">
    <property type="entry name" value="PDC2_HK_sensor"/>
    <property type="match status" value="1"/>
</dbReference>
<dbReference type="GO" id="GO:0004673">
    <property type="term" value="F:protein histidine kinase activity"/>
    <property type="evidence" value="ECO:0007669"/>
    <property type="project" value="UniProtKB-EC"/>
</dbReference>
<dbReference type="InterPro" id="IPR050398">
    <property type="entry name" value="HssS/ArlS-like"/>
</dbReference>
<keyword evidence="11 12" id="KW-0472">Membrane</keyword>
<evidence type="ECO:0000313" key="15">
    <source>
        <dbReference type="Proteomes" id="UP000191931"/>
    </source>
</evidence>
<keyword evidence="4" id="KW-1003">Cell membrane</keyword>
<keyword evidence="5" id="KW-0597">Phosphoprotein</keyword>
<keyword evidence="7" id="KW-0547">Nucleotide-binding</keyword>
<evidence type="ECO:0000256" key="2">
    <source>
        <dbReference type="ARBA" id="ARBA00004651"/>
    </source>
</evidence>
<keyword evidence="12" id="KW-0812">Transmembrane</keyword>
<evidence type="ECO:0000256" key="3">
    <source>
        <dbReference type="ARBA" id="ARBA00012438"/>
    </source>
</evidence>
<dbReference type="SUPFAM" id="SSF158472">
    <property type="entry name" value="HAMP domain-like"/>
    <property type="match status" value="1"/>
</dbReference>
<evidence type="ECO:0000256" key="5">
    <source>
        <dbReference type="ARBA" id="ARBA00022553"/>
    </source>
</evidence>
<keyword evidence="12" id="KW-1133">Transmembrane helix</keyword>
<keyword evidence="8" id="KW-0418">Kinase</keyword>
<dbReference type="PANTHER" id="PTHR45528">
    <property type="entry name" value="SENSOR HISTIDINE KINASE CPXA"/>
    <property type="match status" value="1"/>
</dbReference>
<evidence type="ECO:0000256" key="1">
    <source>
        <dbReference type="ARBA" id="ARBA00000085"/>
    </source>
</evidence>
<evidence type="ECO:0000256" key="7">
    <source>
        <dbReference type="ARBA" id="ARBA00022741"/>
    </source>
</evidence>
<dbReference type="CDD" id="cd06225">
    <property type="entry name" value="HAMP"/>
    <property type="match status" value="1"/>
</dbReference>
<feature type="domain" description="HAMP" evidence="13">
    <location>
        <begin position="312"/>
        <end position="364"/>
    </location>
</feature>
<evidence type="ECO:0000256" key="10">
    <source>
        <dbReference type="ARBA" id="ARBA00023012"/>
    </source>
</evidence>
<evidence type="ECO:0000256" key="12">
    <source>
        <dbReference type="SAM" id="Phobius"/>
    </source>
</evidence>